<dbReference type="Pfam" id="PF00903">
    <property type="entry name" value="Glyoxalase"/>
    <property type="match status" value="1"/>
</dbReference>
<name>A0ABR9AZR6_9BACL</name>
<evidence type="ECO:0000259" key="1">
    <source>
        <dbReference type="PROSITE" id="PS51819"/>
    </source>
</evidence>
<dbReference type="InterPro" id="IPR029068">
    <property type="entry name" value="Glyas_Bleomycin-R_OHBP_Dase"/>
</dbReference>
<dbReference type="Gene3D" id="3.10.180.10">
    <property type="entry name" value="2,3-Dihydroxybiphenyl 1,2-Dioxygenase, domain 1"/>
    <property type="match status" value="1"/>
</dbReference>
<dbReference type="PROSITE" id="PS51819">
    <property type="entry name" value="VOC"/>
    <property type="match status" value="1"/>
</dbReference>
<dbReference type="EMBL" id="JACYTN010000012">
    <property type="protein sequence ID" value="MBD8499559.1"/>
    <property type="molecule type" value="Genomic_DNA"/>
</dbReference>
<dbReference type="SUPFAM" id="SSF54593">
    <property type="entry name" value="Glyoxalase/Bleomycin resistance protein/Dihydroxybiphenyl dioxygenase"/>
    <property type="match status" value="1"/>
</dbReference>
<proteinExistence type="predicted"/>
<keyword evidence="3" id="KW-1185">Reference proteome</keyword>
<reference evidence="2 3" key="1">
    <citation type="submission" date="2020-09" db="EMBL/GenBank/DDBJ databases">
        <title>Paenibacillus sp. CAU 1523 isolated from sand of Haeundae Beach.</title>
        <authorList>
            <person name="Kim W."/>
        </authorList>
    </citation>
    <scope>NUCLEOTIDE SEQUENCE [LARGE SCALE GENOMIC DNA]</scope>
    <source>
        <strain evidence="2 3">CAU 1523</strain>
    </source>
</reference>
<dbReference type="InterPro" id="IPR004360">
    <property type="entry name" value="Glyas_Fos-R_dOase_dom"/>
</dbReference>
<sequence length="128" mass="14244">MKPKVSIITLAVDNLERALSFYRDGLGLTDITMGGEHILFQLEGHLSLVLYLRSEFDNTANQSSSSPRFSSISLSHQADSKEEVDSILTEAKAAGGTISAEPMEYDWGYTGHFKDLDGHLWEVVYFKV</sequence>
<protein>
    <submittedName>
        <fullName evidence="2">VOC family protein</fullName>
    </submittedName>
</protein>
<organism evidence="2 3">
    <name type="scientific">Paenibacillus arenosi</name>
    <dbReference type="NCBI Taxonomy" id="2774142"/>
    <lineage>
        <taxon>Bacteria</taxon>
        <taxon>Bacillati</taxon>
        <taxon>Bacillota</taxon>
        <taxon>Bacilli</taxon>
        <taxon>Bacillales</taxon>
        <taxon>Paenibacillaceae</taxon>
        <taxon>Paenibacillus</taxon>
    </lineage>
</organism>
<dbReference type="PANTHER" id="PTHR36503">
    <property type="entry name" value="BLR2520 PROTEIN"/>
    <property type="match status" value="1"/>
</dbReference>
<dbReference type="Proteomes" id="UP000634529">
    <property type="component" value="Unassembled WGS sequence"/>
</dbReference>
<comment type="caution">
    <text evidence="2">The sequence shown here is derived from an EMBL/GenBank/DDBJ whole genome shotgun (WGS) entry which is preliminary data.</text>
</comment>
<feature type="domain" description="VOC" evidence="1">
    <location>
        <begin position="4"/>
        <end position="126"/>
    </location>
</feature>
<accession>A0ABR9AZR6</accession>
<dbReference type="InterPro" id="IPR037523">
    <property type="entry name" value="VOC_core"/>
</dbReference>
<dbReference type="PANTHER" id="PTHR36503:SF1">
    <property type="entry name" value="BLR2520 PROTEIN"/>
    <property type="match status" value="1"/>
</dbReference>
<evidence type="ECO:0000313" key="2">
    <source>
        <dbReference type="EMBL" id="MBD8499559.1"/>
    </source>
</evidence>
<evidence type="ECO:0000313" key="3">
    <source>
        <dbReference type="Proteomes" id="UP000634529"/>
    </source>
</evidence>
<gene>
    <name evidence="2" type="ORF">IFO66_14785</name>
</gene>
<dbReference type="RefSeq" id="WP_192025890.1">
    <property type="nucleotide sequence ID" value="NZ_JACYTN010000012.1"/>
</dbReference>